<keyword evidence="2" id="KW-1185">Reference proteome</keyword>
<protein>
    <submittedName>
        <fullName evidence="1">Uncharacterized protein</fullName>
    </submittedName>
</protein>
<evidence type="ECO:0000313" key="2">
    <source>
        <dbReference type="Proteomes" id="UP000224460"/>
    </source>
</evidence>
<proteinExistence type="predicted"/>
<organism evidence="1 2">
    <name type="scientific">Sporanaerobium hydrogeniformans</name>
    <dbReference type="NCBI Taxonomy" id="3072179"/>
    <lineage>
        <taxon>Bacteria</taxon>
        <taxon>Bacillati</taxon>
        <taxon>Bacillota</taxon>
        <taxon>Clostridia</taxon>
        <taxon>Lachnospirales</taxon>
        <taxon>Lachnospiraceae</taxon>
        <taxon>Sporanaerobium</taxon>
    </lineage>
</organism>
<evidence type="ECO:0000313" key="1">
    <source>
        <dbReference type="EMBL" id="PHV69760.1"/>
    </source>
</evidence>
<name>A0AC61DAH4_9FIRM</name>
<dbReference type="EMBL" id="PEDL01000019">
    <property type="protein sequence ID" value="PHV69760.1"/>
    <property type="molecule type" value="Genomic_DNA"/>
</dbReference>
<comment type="caution">
    <text evidence="1">The sequence shown here is derived from an EMBL/GenBank/DDBJ whole genome shotgun (WGS) entry which is preliminary data.</text>
</comment>
<accession>A0AC61DAH4</accession>
<sequence length="336" mass="38684">MKKKSLGDLAILWLKDHIKSIVLYLVLMFLYCMVAALSRIPMEPILYSTYVFSFVGIMVCLWDYQKYIKKYYALLNVYENRTISLEQLPLPQSFIEGTYQEILKALYANQQTAKMQLGEQKTEMTNYYTLWAHQIKTPIAAMKLLLEHKEEQNGYMLETELFKIEQYVEMVLQYLRLESISADLVLKPYALQDIVRQAVKKYAISFIGKKLTLHLQPFEAIVLTDEKWISFVIEQILSNSLKYTQTGSITISIEETDKEIKLMIKDTGIGISPEDLPRIGERGFTGYNGRMDKKSTGIGLYLCKQVTTRLSHSLEVTSTVGQGTIVTLGFLKNKKL</sequence>
<gene>
    <name evidence="1" type="ORF">CS063_14290</name>
</gene>
<reference evidence="1" key="1">
    <citation type="submission" date="2017-10" db="EMBL/GenBank/DDBJ databases">
        <title>Genome sequence of cellulolytic Lachnospiraceae bacterium XHS1971 isolated from hotspring sediment.</title>
        <authorList>
            <person name="Vasudevan G."/>
            <person name="Joshi A.J."/>
            <person name="Hivarkar S."/>
            <person name="Lanjekar V.B."/>
            <person name="Dhakephalkar P.K."/>
            <person name="Dagar S."/>
        </authorList>
    </citation>
    <scope>NUCLEOTIDE SEQUENCE</scope>
    <source>
        <strain evidence="1">XHS1971</strain>
    </source>
</reference>
<dbReference type="Proteomes" id="UP000224460">
    <property type="component" value="Unassembled WGS sequence"/>
</dbReference>